<comment type="caution">
    <text evidence="2">The sequence shown here is derived from an EMBL/GenBank/DDBJ whole genome shotgun (WGS) entry which is preliminary data.</text>
</comment>
<dbReference type="InterPro" id="IPR051531">
    <property type="entry name" value="N-acetyltransferase"/>
</dbReference>
<name>A0ABX0V0A9_9HYPH</name>
<dbReference type="InterPro" id="IPR016181">
    <property type="entry name" value="Acyl_CoA_acyltransferase"/>
</dbReference>
<evidence type="ECO:0000259" key="1">
    <source>
        <dbReference type="PROSITE" id="PS51186"/>
    </source>
</evidence>
<dbReference type="RefSeq" id="WP_166953142.1">
    <property type="nucleotide sequence ID" value="NZ_JAASQI010000005.1"/>
</dbReference>
<proteinExistence type="predicted"/>
<reference evidence="2 3" key="1">
    <citation type="submission" date="2020-03" db="EMBL/GenBank/DDBJ databases">
        <title>Genomic Encyclopedia of Type Strains, Phase IV (KMG-IV): sequencing the most valuable type-strain genomes for metagenomic binning, comparative biology and taxonomic classification.</title>
        <authorList>
            <person name="Goeker M."/>
        </authorList>
    </citation>
    <scope>NUCLEOTIDE SEQUENCE [LARGE SCALE GENOMIC DNA]</scope>
    <source>
        <strain evidence="2 3">DSM 103870</strain>
    </source>
</reference>
<organism evidence="2 3">
    <name type="scientific">Pseudochelatococcus lubricantis</name>
    <dbReference type="NCBI Taxonomy" id="1538102"/>
    <lineage>
        <taxon>Bacteria</taxon>
        <taxon>Pseudomonadati</taxon>
        <taxon>Pseudomonadota</taxon>
        <taxon>Alphaproteobacteria</taxon>
        <taxon>Hyphomicrobiales</taxon>
        <taxon>Chelatococcaceae</taxon>
        <taxon>Pseudochelatococcus</taxon>
    </lineage>
</organism>
<dbReference type="InterPro" id="IPR000182">
    <property type="entry name" value="GNAT_dom"/>
</dbReference>
<gene>
    <name evidence="2" type="ORF">FHS82_002460</name>
</gene>
<protein>
    <submittedName>
        <fullName evidence="2">RimJ/RimL family protein N-acetyltransferase</fullName>
    </submittedName>
</protein>
<dbReference type="EMBL" id="JAASQI010000005">
    <property type="protein sequence ID" value="NIJ58612.1"/>
    <property type="molecule type" value="Genomic_DNA"/>
</dbReference>
<dbReference type="Gene3D" id="3.40.630.30">
    <property type="match status" value="1"/>
</dbReference>
<keyword evidence="3" id="KW-1185">Reference proteome</keyword>
<dbReference type="Pfam" id="PF13302">
    <property type="entry name" value="Acetyltransf_3"/>
    <property type="match status" value="1"/>
</dbReference>
<dbReference type="PROSITE" id="PS51186">
    <property type="entry name" value="GNAT"/>
    <property type="match status" value="1"/>
</dbReference>
<evidence type="ECO:0000313" key="3">
    <source>
        <dbReference type="Proteomes" id="UP001429580"/>
    </source>
</evidence>
<dbReference type="PANTHER" id="PTHR43792">
    <property type="entry name" value="GNAT FAMILY, PUTATIVE (AFU_ORTHOLOGUE AFUA_3G00765)-RELATED-RELATED"/>
    <property type="match status" value="1"/>
</dbReference>
<accession>A0ABX0V0A9</accession>
<dbReference type="SUPFAM" id="SSF55729">
    <property type="entry name" value="Acyl-CoA N-acyltransferases (Nat)"/>
    <property type="match status" value="1"/>
</dbReference>
<evidence type="ECO:0000313" key="2">
    <source>
        <dbReference type="EMBL" id="NIJ58612.1"/>
    </source>
</evidence>
<feature type="domain" description="N-acetyltransferase" evidence="1">
    <location>
        <begin position="11"/>
        <end position="168"/>
    </location>
</feature>
<dbReference type="Proteomes" id="UP001429580">
    <property type="component" value="Unassembled WGS sequence"/>
</dbReference>
<sequence length="179" mass="19830">MLREAVRTDRLLLRPVRMDDAQTLIGLETWNVARWLASVPWPLTLEDMQDYIVHASAENEAGISANYAIEAEGAPCGMITLHPRDGALSLGYWLGEPYWGQGLMSEAAETFVDAFFACSGVMHIISGVFAGNGASLRVQEKLGFVTVGDTMRYSRPQGRPLPYYETVLGRERHARRLAA</sequence>